<feature type="region of interest" description="Disordered" evidence="1">
    <location>
        <begin position="242"/>
        <end position="282"/>
    </location>
</feature>
<sequence length="282" mass="31367">DLESSSSSSEEDDDEFEEESEEEKAEVGVGTTAKAKPPEPPARKEEPPAKKEKKKEKEKDRKRRKESRRSRRRSKDRKRRHRSRSRSRGRHRDRPRASEAARFVSVALQRRPRSPATGPGPTSEQRRPRSPATGPTSEQRAALLRLRLAGSKGGTPVRSRGQRSPTRAASVVSQQHTPTGRAACAVCGRMVSQTAQAVQQHSYSVFHLMAVERAARPGRPEEEYRAAAERRSAEAWGAYYEEGTKASASTKAPSTRRGTQHRGKKKVCAAGRGQGQDLNQRS</sequence>
<dbReference type="EMBL" id="CAJNJA010055122">
    <property type="protein sequence ID" value="CAE7854550.1"/>
    <property type="molecule type" value="Genomic_DNA"/>
</dbReference>
<feature type="compositionally biased region" description="Basic residues" evidence="1">
    <location>
        <begin position="258"/>
        <end position="267"/>
    </location>
</feature>
<comment type="caution">
    <text evidence="2">The sequence shown here is derived from an EMBL/GenBank/DDBJ whole genome shotgun (WGS) entry which is preliminary data.</text>
</comment>
<dbReference type="Proteomes" id="UP000601435">
    <property type="component" value="Unassembled WGS sequence"/>
</dbReference>
<name>A0A813A7F5_9DINO</name>
<feature type="compositionally biased region" description="Basic residues" evidence="1">
    <location>
        <begin position="60"/>
        <end position="94"/>
    </location>
</feature>
<dbReference type="AlphaFoldDB" id="A0A813A7F5"/>
<feature type="region of interest" description="Disordered" evidence="1">
    <location>
        <begin position="1"/>
        <end position="178"/>
    </location>
</feature>
<feature type="compositionally biased region" description="Polar residues" evidence="1">
    <location>
        <begin position="162"/>
        <end position="178"/>
    </location>
</feature>
<feature type="compositionally biased region" description="Basic and acidic residues" evidence="1">
    <location>
        <begin position="41"/>
        <end position="59"/>
    </location>
</feature>
<organism evidence="2 3">
    <name type="scientific">Symbiodinium necroappetens</name>
    <dbReference type="NCBI Taxonomy" id="1628268"/>
    <lineage>
        <taxon>Eukaryota</taxon>
        <taxon>Sar</taxon>
        <taxon>Alveolata</taxon>
        <taxon>Dinophyceae</taxon>
        <taxon>Suessiales</taxon>
        <taxon>Symbiodiniaceae</taxon>
        <taxon>Symbiodinium</taxon>
    </lineage>
</organism>
<evidence type="ECO:0000313" key="2">
    <source>
        <dbReference type="EMBL" id="CAE7854550.1"/>
    </source>
</evidence>
<feature type="compositionally biased region" description="Acidic residues" evidence="1">
    <location>
        <begin position="1"/>
        <end position="24"/>
    </location>
</feature>
<gene>
    <name evidence="2" type="ORF">SNEC2469_LOCUS26754</name>
</gene>
<feature type="compositionally biased region" description="Low complexity" evidence="1">
    <location>
        <begin position="140"/>
        <end position="149"/>
    </location>
</feature>
<feature type="compositionally biased region" description="Polar residues" evidence="1">
    <location>
        <begin position="246"/>
        <end position="257"/>
    </location>
</feature>
<proteinExistence type="predicted"/>
<feature type="non-terminal residue" evidence="2">
    <location>
        <position position="1"/>
    </location>
</feature>
<keyword evidence="3" id="KW-1185">Reference proteome</keyword>
<dbReference type="OrthoDB" id="10671704at2759"/>
<evidence type="ECO:0000256" key="1">
    <source>
        <dbReference type="SAM" id="MobiDB-lite"/>
    </source>
</evidence>
<protein>
    <submittedName>
        <fullName evidence="2">Uncharacterized protein</fullName>
    </submittedName>
</protein>
<reference evidence="2" key="1">
    <citation type="submission" date="2021-02" db="EMBL/GenBank/DDBJ databases">
        <authorList>
            <person name="Dougan E. K."/>
            <person name="Rhodes N."/>
            <person name="Thang M."/>
            <person name="Chan C."/>
        </authorList>
    </citation>
    <scope>NUCLEOTIDE SEQUENCE</scope>
</reference>
<evidence type="ECO:0000313" key="3">
    <source>
        <dbReference type="Proteomes" id="UP000601435"/>
    </source>
</evidence>
<accession>A0A813A7F5</accession>